<protein>
    <recommendedName>
        <fullName evidence="3">DUF2141 domain-containing protein</fullName>
    </recommendedName>
</protein>
<keyword evidence="2" id="KW-1185">Reference proteome</keyword>
<evidence type="ECO:0000313" key="2">
    <source>
        <dbReference type="Proteomes" id="UP000282574"/>
    </source>
</evidence>
<proteinExistence type="predicted"/>
<dbReference type="AlphaFoldDB" id="A0AB37USC9"/>
<name>A0AB37USC9_9CYAN</name>
<dbReference type="PROSITE" id="PS00018">
    <property type="entry name" value="EF_HAND_1"/>
    <property type="match status" value="1"/>
</dbReference>
<dbReference type="EMBL" id="RSCK01000002">
    <property type="protein sequence ID" value="RUT14314.1"/>
    <property type="molecule type" value="Genomic_DNA"/>
</dbReference>
<gene>
    <name evidence="1" type="ORF">DSM107010_03450</name>
</gene>
<evidence type="ECO:0008006" key="3">
    <source>
        <dbReference type="Google" id="ProtNLM"/>
    </source>
</evidence>
<organism evidence="1 2">
    <name type="scientific">Chroococcidiopsis cubana SAG 39.79</name>
    <dbReference type="NCBI Taxonomy" id="388085"/>
    <lineage>
        <taxon>Bacteria</taxon>
        <taxon>Bacillati</taxon>
        <taxon>Cyanobacteriota</taxon>
        <taxon>Cyanophyceae</taxon>
        <taxon>Chroococcidiopsidales</taxon>
        <taxon>Chroococcidiopsidaceae</taxon>
        <taxon>Chroococcidiopsis</taxon>
    </lineage>
</organism>
<dbReference type="Pfam" id="PF09912">
    <property type="entry name" value="DUF2141"/>
    <property type="match status" value="1"/>
</dbReference>
<evidence type="ECO:0000313" key="1">
    <source>
        <dbReference type="EMBL" id="RUT14314.1"/>
    </source>
</evidence>
<dbReference type="InterPro" id="IPR018247">
    <property type="entry name" value="EF_Hand_1_Ca_BS"/>
</dbReference>
<dbReference type="RefSeq" id="WP_106166720.1">
    <property type="nucleotide sequence ID" value="NZ_JAVKZF010000006.1"/>
</dbReference>
<dbReference type="InterPro" id="IPR018673">
    <property type="entry name" value="DUF2141"/>
</dbReference>
<accession>A0AB37USC9</accession>
<reference evidence="1 2" key="1">
    <citation type="journal article" date="2019" name="Genome Biol. Evol.">
        <title>Day and night: Metabolic profiles and evolutionary relationships of six axenic non-marine cyanobacteria.</title>
        <authorList>
            <person name="Will S.E."/>
            <person name="Henke P."/>
            <person name="Boedeker C."/>
            <person name="Huang S."/>
            <person name="Brinkmann H."/>
            <person name="Rohde M."/>
            <person name="Jarek M."/>
            <person name="Friedl T."/>
            <person name="Seufert S."/>
            <person name="Schumacher M."/>
            <person name="Overmann J."/>
            <person name="Neumann-Schaal M."/>
            <person name="Petersen J."/>
        </authorList>
    </citation>
    <scope>NUCLEOTIDE SEQUENCE [LARGE SCALE GENOMIC DNA]</scope>
    <source>
        <strain evidence="1 2">SAG 39.79</strain>
    </source>
</reference>
<comment type="caution">
    <text evidence="1">The sequence shown here is derived from an EMBL/GenBank/DDBJ whole genome shotgun (WGS) entry which is preliminary data.</text>
</comment>
<dbReference type="Proteomes" id="UP000282574">
    <property type="component" value="Unassembled WGS sequence"/>
</dbReference>
<sequence length="161" mass="17595">MKIKFYQKSQILKTCLLLSFLGIAIDLSNGGVYANNLSGNLTVEINGFRNREGQACVSLFASSQGFPNNRKNVVQRQCNKITSVPLIVNFRNLKAGNYAVAIIHDTNGDGTLNRNDLGMPIEGYGFSRNPEIRTAAPKFNDAAVLIAGPNTSVQVQLKYLD</sequence>